<evidence type="ECO:0000313" key="3">
    <source>
        <dbReference type="Proteomes" id="UP000000238"/>
    </source>
</evidence>
<dbReference type="KEGG" id="hch:HCH_03481"/>
<dbReference type="InterPro" id="IPR012433">
    <property type="entry name" value="Imm11"/>
</dbReference>
<feature type="domain" description="Immunity MXAN-0049 protein" evidence="1">
    <location>
        <begin position="38"/>
        <end position="189"/>
    </location>
</feature>
<dbReference type="eggNOG" id="ENOG5033YUH">
    <property type="taxonomic scope" value="Bacteria"/>
</dbReference>
<dbReference type="AlphaFoldDB" id="Q2SGJ7"/>
<dbReference type="Pfam" id="PF07791">
    <property type="entry name" value="Imm11"/>
    <property type="match status" value="1"/>
</dbReference>
<reference evidence="2 3" key="1">
    <citation type="journal article" date="2005" name="Nucleic Acids Res.">
        <title>Genomic blueprint of Hahella chejuensis, a marine microbe producing an algicidal agent.</title>
        <authorList>
            <person name="Jeong H."/>
            <person name="Yim J.H."/>
            <person name="Lee C."/>
            <person name="Choi S.-H."/>
            <person name="Park Y.K."/>
            <person name="Yoon S.H."/>
            <person name="Hur C.-G."/>
            <person name="Kang H.-Y."/>
            <person name="Kim D."/>
            <person name="Lee H.H."/>
            <person name="Park K.H."/>
            <person name="Park S.-H."/>
            <person name="Park H.-S."/>
            <person name="Lee H.K."/>
            <person name="Oh T.K."/>
            <person name="Kim J.F."/>
        </authorList>
    </citation>
    <scope>NUCLEOTIDE SEQUENCE [LARGE SCALE GENOMIC DNA]</scope>
    <source>
        <strain evidence="2 3">KCTC 2396</strain>
    </source>
</reference>
<evidence type="ECO:0000259" key="1">
    <source>
        <dbReference type="Pfam" id="PF07791"/>
    </source>
</evidence>
<dbReference type="RefSeq" id="WP_011397295.1">
    <property type="nucleotide sequence ID" value="NC_007645.1"/>
</dbReference>
<evidence type="ECO:0000313" key="2">
    <source>
        <dbReference type="EMBL" id="ABC30227.1"/>
    </source>
</evidence>
<gene>
    <name evidence="2" type="ordered locus">HCH_03481</name>
</gene>
<protein>
    <recommendedName>
        <fullName evidence="1">Immunity MXAN-0049 protein domain-containing protein</fullName>
    </recommendedName>
</protein>
<organism evidence="2 3">
    <name type="scientific">Hahella chejuensis (strain KCTC 2396)</name>
    <dbReference type="NCBI Taxonomy" id="349521"/>
    <lineage>
        <taxon>Bacteria</taxon>
        <taxon>Pseudomonadati</taxon>
        <taxon>Pseudomonadota</taxon>
        <taxon>Gammaproteobacteria</taxon>
        <taxon>Oceanospirillales</taxon>
        <taxon>Hahellaceae</taxon>
        <taxon>Hahella</taxon>
    </lineage>
</organism>
<keyword evidence="3" id="KW-1185">Reference proteome</keyword>
<dbReference type="Proteomes" id="UP000000238">
    <property type="component" value="Chromosome"/>
</dbReference>
<name>Q2SGJ7_HAHCH</name>
<proteinExistence type="predicted"/>
<accession>Q2SGJ7</accession>
<dbReference type="HOGENOM" id="CLU_120443_1_0_6"/>
<dbReference type="EMBL" id="CP000155">
    <property type="protein sequence ID" value="ABC30227.1"/>
    <property type="molecule type" value="Genomic_DNA"/>
</dbReference>
<sequence>MEYFELNSLGDLDDGDFCILDQAPEGMGAHYSRLCRGNSAVEYFPEDAVVHMSEDREGSKLASLVGNTKSFLIVHKDVKSIIEEKAGNKNIEYFPFTIHNQNNKPHSADYCFINPLIKLDCLDIEASEVQYWKDTDKVLDVGQFILDRKKVENAPAIFRVKEEIFTYVVNEDLANAFRQKGFTNMILTKLQYANED</sequence>